<feature type="compositionally biased region" description="Basic and acidic residues" evidence="1">
    <location>
        <begin position="66"/>
        <end position="108"/>
    </location>
</feature>
<protein>
    <submittedName>
        <fullName evidence="2">Uncharacterized protein</fullName>
    </submittedName>
</protein>
<accession>A0A6J4NBQ5</accession>
<evidence type="ECO:0000256" key="1">
    <source>
        <dbReference type="SAM" id="MobiDB-lite"/>
    </source>
</evidence>
<evidence type="ECO:0000313" key="2">
    <source>
        <dbReference type="EMBL" id="CAA9381484.1"/>
    </source>
</evidence>
<reference evidence="2" key="1">
    <citation type="submission" date="2020-02" db="EMBL/GenBank/DDBJ databases">
        <authorList>
            <person name="Meier V. D."/>
        </authorList>
    </citation>
    <scope>NUCLEOTIDE SEQUENCE</scope>
    <source>
        <strain evidence="2">AVDCRST_MAG06</strain>
    </source>
</reference>
<gene>
    <name evidence="2" type="ORF">AVDCRST_MAG06-992</name>
</gene>
<feature type="compositionally biased region" description="Pro residues" evidence="1">
    <location>
        <begin position="1"/>
        <end position="10"/>
    </location>
</feature>
<organism evidence="2">
    <name type="scientific">uncultured Nocardioides sp</name>
    <dbReference type="NCBI Taxonomy" id="198441"/>
    <lineage>
        <taxon>Bacteria</taxon>
        <taxon>Bacillati</taxon>
        <taxon>Actinomycetota</taxon>
        <taxon>Actinomycetes</taxon>
        <taxon>Propionibacteriales</taxon>
        <taxon>Nocardioidaceae</taxon>
        <taxon>Nocardioides</taxon>
        <taxon>environmental samples</taxon>
    </lineage>
</organism>
<feature type="region of interest" description="Disordered" evidence="1">
    <location>
        <begin position="1"/>
        <end position="118"/>
    </location>
</feature>
<name>A0A6J4NBQ5_9ACTN</name>
<dbReference type="AlphaFoldDB" id="A0A6J4NBQ5"/>
<proteinExistence type="predicted"/>
<sequence>MAPPSTPRPVPGSAADPVPADDEGLQRLVRTGASLHPDLQASRRCAVPARPGPPPRLARSAGSRPLRAERAGRGSEDHRDRECRDRHQDETRGDAGDQQRGPDEEDRFRLRRTCSVSS</sequence>
<dbReference type="EMBL" id="CADCUP010000069">
    <property type="protein sequence ID" value="CAA9381484.1"/>
    <property type="molecule type" value="Genomic_DNA"/>
</dbReference>